<keyword evidence="2" id="KW-1185">Reference proteome</keyword>
<name>A0AAD5GG83_AMBAR</name>
<comment type="caution">
    <text evidence="1">The sequence shown here is derived from an EMBL/GenBank/DDBJ whole genome shotgun (WGS) entry which is preliminary data.</text>
</comment>
<dbReference type="EMBL" id="JAMZMK010008490">
    <property type="protein sequence ID" value="KAI7740199.1"/>
    <property type="molecule type" value="Genomic_DNA"/>
</dbReference>
<sequence>MSTTTAQPAYEAILVNIVRCEALSSLEKLPT</sequence>
<organism evidence="1 2">
    <name type="scientific">Ambrosia artemisiifolia</name>
    <name type="common">Common ragweed</name>
    <dbReference type="NCBI Taxonomy" id="4212"/>
    <lineage>
        <taxon>Eukaryota</taxon>
        <taxon>Viridiplantae</taxon>
        <taxon>Streptophyta</taxon>
        <taxon>Embryophyta</taxon>
        <taxon>Tracheophyta</taxon>
        <taxon>Spermatophyta</taxon>
        <taxon>Magnoliopsida</taxon>
        <taxon>eudicotyledons</taxon>
        <taxon>Gunneridae</taxon>
        <taxon>Pentapetalae</taxon>
        <taxon>asterids</taxon>
        <taxon>campanulids</taxon>
        <taxon>Asterales</taxon>
        <taxon>Asteraceae</taxon>
        <taxon>Asteroideae</taxon>
        <taxon>Heliantheae alliance</taxon>
        <taxon>Heliantheae</taxon>
        <taxon>Ambrosia</taxon>
    </lineage>
</organism>
<dbReference type="Proteomes" id="UP001206925">
    <property type="component" value="Unassembled WGS sequence"/>
</dbReference>
<dbReference type="AlphaFoldDB" id="A0AAD5GG83"/>
<evidence type="ECO:0000313" key="1">
    <source>
        <dbReference type="EMBL" id="KAI7740199.1"/>
    </source>
</evidence>
<proteinExistence type="predicted"/>
<accession>A0AAD5GG83</accession>
<gene>
    <name evidence="1" type="ORF">M8C21_031113</name>
</gene>
<reference evidence="1" key="1">
    <citation type="submission" date="2022-06" db="EMBL/GenBank/DDBJ databases">
        <title>Uncovering the hologenomic basis of an extraordinary plant invasion.</title>
        <authorList>
            <person name="Bieker V.C."/>
            <person name="Martin M.D."/>
            <person name="Gilbert T."/>
            <person name="Hodgins K."/>
            <person name="Battlay P."/>
            <person name="Petersen B."/>
            <person name="Wilson J."/>
        </authorList>
    </citation>
    <scope>NUCLEOTIDE SEQUENCE</scope>
    <source>
        <strain evidence="1">AA19_3_7</strain>
        <tissue evidence="1">Leaf</tissue>
    </source>
</reference>
<evidence type="ECO:0000313" key="2">
    <source>
        <dbReference type="Proteomes" id="UP001206925"/>
    </source>
</evidence>
<protein>
    <submittedName>
        <fullName evidence="1">Uncharacterized protein</fullName>
    </submittedName>
</protein>